<keyword evidence="5 8" id="KW-0812">Transmembrane</keyword>
<evidence type="ECO:0000256" key="3">
    <source>
        <dbReference type="ARBA" id="ARBA00022475"/>
    </source>
</evidence>
<dbReference type="GO" id="GO:0005886">
    <property type="term" value="C:plasma membrane"/>
    <property type="evidence" value="ECO:0007669"/>
    <property type="project" value="UniProtKB-SubCell"/>
</dbReference>
<keyword evidence="3" id="KW-1003">Cell membrane</keyword>
<keyword evidence="11" id="KW-1185">Reference proteome</keyword>
<dbReference type="InterPro" id="IPR003004">
    <property type="entry name" value="GspF/PilC"/>
</dbReference>
<dbReference type="PANTHER" id="PTHR30012:SF7">
    <property type="entry name" value="PROTEIN TRANSPORT PROTEIN HOFC HOMOLOG"/>
    <property type="match status" value="1"/>
</dbReference>
<name>A0A4Q9GZL5_9MICO</name>
<organism evidence="10 11">
    <name type="scientific">Glaciihabitans arcticus</name>
    <dbReference type="NCBI Taxonomy" id="2668039"/>
    <lineage>
        <taxon>Bacteria</taxon>
        <taxon>Bacillati</taxon>
        <taxon>Actinomycetota</taxon>
        <taxon>Actinomycetes</taxon>
        <taxon>Micrococcales</taxon>
        <taxon>Microbacteriaceae</taxon>
        <taxon>Glaciihabitans</taxon>
    </lineage>
</organism>
<feature type="transmembrane region" description="Helical" evidence="8">
    <location>
        <begin position="180"/>
        <end position="202"/>
    </location>
</feature>
<keyword evidence="7 8" id="KW-0472">Membrane</keyword>
<dbReference type="InterPro" id="IPR018076">
    <property type="entry name" value="T2SS_GspF_dom"/>
</dbReference>
<feature type="transmembrane region" description="Helical" evidence="8">
    <location>
        <begin position="222"/>
        <end position="248"/>
    </location>
</feature>
<comment type="subcellular location">
    <subcellularLocation>
        <location evidence="1">Cell inner membrane</location>
        <topology evidence="1">Multi-pass membrane protein</topology>
    </subcellularLocation>
</comment>
<evidence type="ECO:0000313" key="11">
    <source>
        <dbReference type="Proteomes" id="UP000294194"/>
    </source>
</evidence>
<proteinExistence type="inferred from homology"/>
<evidence type="ECO:0000256" key="1">
    <source>
        <dbReference type="ARBA" id="ARBA00004429"/>
    </source>
</evidence>
<evidence type="ECO:0000259" key="9">
    <source>
        <dbReference type="Pfam" id="PF00482"/>
    </source>
</evidence>
<feature type="domain" description="Type II secretion system protein GspF" evidence="9">
    <location>
        <begin position="81"/>
        <end position="203"/>
    </location>
</feature>
<dbReference type="PANTHER" id="PTHR30012">
    <property type="entry name" value="GENERAL SECRETION PATHWAY PROTEIN"/>
    <property type="match status" value="1"/>
</dbReference>
<dbReference type="Proteomes" id="UP000294194">
    <property type="component" value="Unassembled WGS sequence"/>
</dbReference>
<accession>A0A4Q9GZL5</accession>
<feature type="domain" description="Type II secretion system protein GspF" evidence="9">
    <location>
        <begin position="283"/>
        <end position="405"/>
    </location>
</feature>
<keyword evidence="6 8" id="KW-1133">Transmembrane helix</keyword>
<evidence type="ECO:0000313" key="10">
    <source>
        <dbReference type="EMBL" id="TBN57850.1"/>
    </source>
</evidence>
<evidence type="ECO:0000256" key="7">
    <source>
        <dbReference type="ARBA" id="ARBA00023136"/>
    </source>
</evidence>
<evidence type="ECO:0000256" key="2">
    <source>
        <dbReference type="ARBA" id="ARBA00005745"/>
    </source>
</evidence>
<evidence type="ECO:0000256" key="5">
    <source>
        <dbReference type="ARBA" id="ARBA00022692"/>
    </source>
</evidence>
<evidence type="ECO:0000256" key="4">
    <source>
        <dbReference type="ARBA" id="ARBA00022519"/>
    </source>
</evidence>
<evidence type="ECO:0000256" key="6">
    <source>
        <dbReference type="ARBA" id="ARBA00022989"/>
    </source>
</evidence>
<dbReference type="PRINTS" id="PR00812">
    <property type="entry name" value="BCTERIALGSPF"/>
</dbReference>
<reference evidence="11" key="1">
    <citation type="submission" date="2019-02" db="EMBL/GenBank/DDBJ databases">
        <title>Glaciihabitans arcticus sp. nov., a psychrotolerant bacterium isolated from polar soil.</title>
        <authorList>
            <person name="Dahal R.H."/>
        </authorList>
    </citation>
    <scope>NUCLEOTIDE SEQUENCE [LARGE SCALE GENOMIC DNA]</scope>
    <source>
        <strain evidence="11">RP-3-7</strain>
    </source>
</reference>
<gene>
    <name evidence="10" type="ORF">EYE40_10860</name>
</gene>
<keyword evidence="4" id="KW-0997">Cell inner membrane</keyword>
<feature type="transmembrane region" description="Helical" evidence="8">
    <location>
        <begin position="386"/>
        <end position="410"/>
    </location>
</feature>
<sequence>MATATTSGVRAFAYSGRGTDGKVVKGKLDAASEGAVLAKLRTLGITPIEVKETAGGSGLSMEINVSFLEKQVGLKDLAIMARQMATMTASGLSLIRTLTILSEQTENKILGKTLDTVRNEVESGLSLSDSMARQSKIFPPLMVNLVRAGETGGFLENALESIAVSNEKDVKLRSTIKSALTYPVTVLALAFVAVIGMLIFVVPVFEQMFANLGGELPLPTQFLVILSKNMIWGGPLLLVLIVGFTFWWRTNKNNPKVLAVIDPWKLKFPVFGDLFKKVAIARFTRNFGTMIGAGVPILQSLAIVGETSGNYVIERALVKVGESVRAGKSISGPLAEEPVFPSMVTQMISVGEDSGSLETMLEKIADFYDQEVESTAEQLTALIEPLMIAVIGVVIGGMIVALYLPIFSIFDQIK</sequence>
<dbReference type="Gene3D" id="1.20.81.30">
    <property type="entry name" value="Type II secretion system (T2SS), domain F"/>
    <property type="match status" value="2"/>
</dbReference>
<dbReference type="FunFam" id="1.20.81.30:FF:000001">
    <property type="entry name" value="Type II secretion system protein F"/>
    <property type="match status" value="2"/>
</dbReference>
<evidence type="ECO:0000256" key="8">
    <source>
        <dbReference type="SAM" id="Phobius"/>
    </source>
</evidence>
<dbReference type="AlphaFoldDB" id="A0A4Q9GZL5"/>
<dbReference type="EMBL" id="SISG01000001">
    <property type="protein sequence ID" value="TBN57850.1"/>
    <property type="molecule type" value="Genomic_DNA"/>
</dbReference>
<dbReference type="GO" id="GO:0015628">
    <property type="term" value="P:protein secretion by the type II secretion system"/>
    <property type="evidence" value="ECO:0007669"/>
    <property type="project" value="TreeGrafter"/>
</dbReference>
<comment type="caution">
    <text evidence="10">The sequence shown here is derived from an EMBL/GenBank/DDBJ whole genome shotgun (WGS) entry which is preliminary data.</text>
</comment>
<protein>
    <submittedName>
        <fullName evidence="10">Type II secretion system F family protein</fullName>
    </submittedName>
</protein>
<dbReference type="Pfam" id="PF00482">
    <property type="entry name" value="T2SSF"/>
    <property type="match status" value="2"/>
</dbReference>
<dbReference type="RefSeq" id="WP_130981959.1">
    <property type="nucleotide sequence ID" value="NZ_SISG01000001.1"/>
</dbReference>
<dbReference type="InterPro" id="IPR042094">
    <property type="entry name" value="T2SS_GspF_sf"/>
</dbReference>
<comment type="similarity">
    <text evidence="2">Belongs to the GSP F family.</text>
</comment>